<protein>
    <recommendedName>
        <fullName evidence="7">Restriction endonuclease subunit S</fullName>
    </recommendedName>
</protein>
<dbReference type="Gene3D" id="3.90.220.20">
    <property type="entry name" value="DNA methylase specificity domains"/>
    <property type="match status" value="4"/>
</dbReference>
<dbReference type="InterPro" id="IPR044946">
    <property type="entry name" value="Restrct_endonuc_typeI_TRD_sf"/>
</dbReference>
<dbReference type="EMBL" id="CP040818">
    <property type="protein sequence ID" value="QDL92108.1"/>
    <property type="molecule type" value="Genomic_DNA"/>
</dbReference>
<dbReference type="OrthoDB" id="512700at2"/>
<sequence length="431" mass="48374">MSASETLATEIELDNETEDAASRAVSAYPPSVQPGIPKLGRKPDGWTRAPIGEFLEPVFRPAKLADDERYQLVTARRSRGGIVPREVLFGRDIRTKTQFFVKADDFLISKRQISHGACGIVPPSLDSAVVSNEYVALKPKAGLDMRFLNHLSHSVYFQQTCFHSSIGVHVEKLVFKLEDWLEWEFDIPPMAEQLHLADAFDSWDRAIRGANQGIVAKLCRKAEITRQLLHEGGERNGRIGDIAEINPRSPHVEPEQLVTFVPMDAMSEDGRLVRNEARRRAAIGSGYTGFIDDDVLVAKITPCFENGKGGHVFGLHSGVGFGSTEFHVLRAHDKRDVRFLHHHVMARAFRKNGERYMTGSAGQRRVPAEFIEDYRVPLMDAGRRHRAATILDAADREIDLLQQELRCFTHQKRALMQRLFSGDALTTEAAE</sequence>
<accession>A0A5B8FHJ7</accession>
<evidence type="ECO:0000313" key="5">
    <source>
        <dbReference type="EMBL" id="QDL92108.1"/>
    </source>
</evidence>
<dbReference type="SUPFAM" id="SSF116734">
    <property type="entry name" value="DNA methylase specificity domain"/>
    <property type="match status" value="2"/>
</dbReference>
<feature type="coiled-coil region" evidence="3">
    <location>
        <begin position="391"/>
        <end position="418"/>
    </location>
</feature>
<dbReference type="CDD" id="cd17260">
    <property type="entry name" value="RMtype1_S_EcoEI-TRD1-CR1_like"/>
    <property type="match status" value="1"/>
</dbReference>
<dbReference type="PANTHER" id="PTHR30408:SF13">
    <property type="entry name" value="TYPE I RESTRICTION ENZYME HINDI SPECIFICITY SUBUNIT"/>
    <property type="match status" value="1"/>
</dbReference>
<dbReference type="GO" id="GO:0009307">
    <property type="term" value="P:DNA restriction-modification system"/>
    <property type="evidence" value="ECO:0007669"/>
    <property type="project" value="UniProtKB-KW"/>
</dbReference>
<feature type="region of interest" description="Disordered" evidence="4">
    <location>
        <begin position="1"/>
        <end position="43"/>
    </location>
</feature>
<dbReference type="KEGG" id="ppru:FDP22_10195"/>
<keyword evidence="6" id="KW-1185">Reference proteome</keyword>
<name>A0A5B8FHJ7_9RHOB</name>
<reference evidence="5 6" key="1">
    <citation type="submission" date="2019-06" db="EMBL/GenBank/DDBJ databases">
        <title>Genome sequence of Rhodobacteraceae bacterium D4M1.</title>
        <authorList>
            <person name="Cao J."/>
        </authorList>
    </citation>
    <scope>NUCLEOTIDE SEQUENCE [LARGE SCALE GENOMIC DNA]</scope>
    <source>
        <strain evidence="5 6">D4M1</strain>
    </source>
</reference>
<evidence type="ECO:0008006" key="7">
    <source>
        <dbReference type="Google" id="ProtNLM"/>
    </source>
</evidence>
<proteinExistence type="predicted"/>
<organism evidence="5 6">
    <name type="scientific">Paroceanicella profunda</name>
    <dbReference type="NCBI Taxonomy" id="2579971"/>
    <lineage>
        <taxon>Bacteria</taxon>
        <taxon>Pseudomonadati</taxon>
        <taxon>Pseudomonadota</taxon>
        <taxon>Alphaproteobacteria</taxon>
        <taxon>Rhodobacterales</taxon>
        <taxon>Paracoccaceae</taxon>
        <taxon>Paroceanicella</taxon>
    </lineage>
</organism>
<gene>
    <name evidence="5" type="ORF">FDP22_10195</name>
</gene>
<dbReference type="REBASE" id="354146">
    <property type="entry name" value="S.RbaD4M1ORF10185P"/>
</dbReference>
<dbReference type="Proteomes" id="UP000305888">
    <property type="component" value="Chromosome"/>
</dbReference>
<dbReference type="RefSeq" id="WP_138579534.1">
    <property type="nucleotide sequence ID" value="NZ_CP040818.1"/>
</dbReference>
<evidence type="ECO:0000256" key="4">
    <source>
        <dbReference type="SAM" id="MobiDB-lite"/>
    </source>
</evidence>
<dbReference type="AlphaFoldDB" id="A0A5B8FHJ7"/>
<evidence type="ECO:0000313" key="6">
    <source>
        <dbReference type="Proteomes" id="UP000305888"/>
    </source>
</evidence>
<evidence type="ECO:0000256" key="1">
    <source>
        <dbReference type="ARBA" id="ARBA00022747"/>
    </source>
</evidence>
<dbReference type="GO" id="GO:0003677">
    <property type="term" value="F:DNA binding"/>
    <property type="evidence" value="ECO:0007669"/>
    <property type="project" value="UniProtKB-KW"/>
</dbReference>
<keyword evidence="1" id="KW-0680">Restriction system</keyword>
<keyword evidence="2" id="KW-0238">DNA-binding</keyword>
<evidence type="ECO:0000256" key="2">
    <source>
        <dbReference type="ARBA" id="ARBA00023125"/>
    </source>
</evidence>
<keyword evidence="3" id="KW-0175">Coiled coil</keyword>
<dbReference type="InterPro" id="IPR052021">
    <property type="entry name" value="Type-I_RS_S_subunit"/>
</dbReference>
<dbReference type="PANTHER" id="PTHR30408">
    <property type="entry name" value="TYPE-1 RESTRICTION ENZYME ECOKI SPECIFICITY PROTEIN"/>
    <property type="match status" value="1"/>
</dbReference>
<evidence type="ECO:0000256" key="3">
    <source>
        <dbReference type="SAM" id="Coils"/>
    </source>
</evidence>